<comment type="caution">
    <text evidence="4">The sequence shown here is derived from an EMBL/GenBank/DDBJ whole genome shotgun (WGS) entry which is preliminary data.</text>
</comment>
<evidence type="ECO:0000256" key="2">
    <source>
        <dbReference type="ARBA" id="ARBA00023186"/>
    </source>
</evidence>
<dbReference type="Pfam" id="PF01730">
    <property type="entry name" value="UreF"/>
    <property type="match status" value="1"/>
</dbReference>
<dbReference type="EMBL" id="AQQR01000011">
    <property type="protein sequence ID" value="OWU70586.1"/>
    <property type="molecule type" value="Genomic_DNA"/>
</dbReference>
<organism evidence="4 5">
    <name type="scientific">Marinibacterium profundimaris</name>
    <dbReference type="NCBI Taxonomy" id="1679460"/>
    <lineage>
        <taxon>Bacteria</taxon>
        <taxon>Pseudomonadati</taxon>
        <taxon>Pseudomonadota</taxon>
        <taxon>Alphaproteobacteria</taxon>
        <taxon>Rhodobacterales</taxon>
        <taxon>Paracoccaceae</taxon>
        <taxon>Marinibacterium</taxon>
    </lineage>
</organism>
<dbReference type="PIRSF" id="PIRSF009467">
    <property type="entry name" value="Ureas_acces_UreF"/>
    <property type="match status" value="1"/>
</dbReference>
<name>A0A225NFW7_9RHOB</name>
<comment type="function">
    <text evidence="3">Required for maturation of urease via the functional incorporation of the urease nickel metallocenter.</text>
</comment>
<dbReference type="RefSeq" id="WP_088651729.1">
    <property type="nucleotide sequence ID" value="NZ_AQQR01000011.1"/>
</dbReference>
<keyword evidence="1 3" id="KW-0996">Nickel insertion</keyword>
<keyword evidence="5" id="KW-1185">Reference proteome</keyword>
<dbReference type="HAMAP" id="MF_01385">
    <property type="entry name" value="UreF"/>
    <property type="match status" value="1"/>
</dbReference>
<dbReference type="GO" id="GO:0016151">
    <property type="term" value="F:nickel cation binding"/>
    <property type="evidence" value="ECO:0007669"/>
    <property type="project" value="UniProtKB-UniRule"/>
</dbReference>
<keyword evidence="2 3" id="KW-0143">Chaperone</keyword>
<protein>
    <recommendedName>
        <fullName evidence="3">Urease accessory protein UreF</fullName>
    </recommendedName>
</protein>
<evidence type="ECO:0000313" key="4">
    <source>
        <dbReference type="EMBL" id="OWU70586.1"/>
    </source>
</evidence>
<accession>A0A225NFW7</accession>
<evidence type="ECO:0000256" key="1">
    <source>
        <dbReference type="ARBA" id="ARBA00022988"/>
    </source>
</evidence>
<keyword evidence="3" id="KW-0963">Cytoplasm</keyword>
<proteinExistence type="inferred from homology"/>
<comment type="similarity">
    <text evidence="3">Belongs to the UreF family.</text>
</comment>
<reference evidence="4 5" key="1">
    <citation type="submission" date="2013-04" db="EMBL/GenBank/DDBJ databases">
        <title>Oceanicola sp. 22II1-22F33 Genome Sequencing.</title>
        <authorList>
            <person name="Lai Q."/>
            <person name="Li G."/>
            <person name="Shao Z."/>
        </authorList>
    </citation>
    <scope>NUCLEOTIDE SEQUENCE [LARGE SCALE GENOMIC DNA]</scope>
    <source>
        <strain evidence="4 5">22II1-22F33</strain>
    </source>
</reference>
<evidence type="ECO:0000256" key="3">
    <source>
        <dbReference type="HAMAP-Rule" id="MF_01385"/>
    </source>
</evidence>
<dbReference type="PANTHER" id="PTHR33620:SF1">
    <property type="entry name" value="UREASE ACCESSORY PROTEIN F"/>
    <property type="match status" value="1"/>
</dbReference>
<comment type="subunit">
    <text evidence="3">UreD, UreF and UreG form a complex that acts as a GTP-hydrolysis-dependent molecular chaperone, activating the urease apoprotein by helping to assemble the nickel containing metallocenter of UreC. The UreE protein probably delivers the nickel.</text>
</comment>
<dbReference type="AlphaFoldDB" id="A0A225NFW7"/>
<dbReference type="InterPro" id="IPR002639">
    <property type="entry name" value="UreF"/>
</dbReference>
<comment type="subcellular location">
    <subcellularLocation>
        <location evidence="3">Cytoplasm</location>
    </subcellularLocation>
</comment>
<dbReference type="PANTHER" id="PTHR33620">
    <property type="entry name" value="UREASE ACCESSORY PROTEIN F"/>
    <property type="match status" value="1"/>
</dbReference>
<sequence>MADLRTILTLLQHGDSNFPAGGFAFSWGVEGMEIDGYLPRGRAPLEAFVGDQLAHRWATMDRVLLRRAFAADLDALEEIDHETEALTPGAEMRAGSRRAGRALIGVHARLGGALAAPYRARLDTAPGHLAPAQAIAARDTGLDRGAAELLSGWTLITGLVSAAVRLGTVGHLDGQRVMAAAGRRLEALLDTEPEDEPCAFTPICDIAIARAPLREQRMFAT</sequence>
<gene>
    <name evidence="3" type="primary">ureF</name>
    <name evidence="4" type="ORF">ATO3_20225</name>
</gene>
<evidence type="ECO:0000313" key="5">
    <source>
        <dbReference type="Proteomes" id="UP000215377"/>
    </source>
</evidence>
<dbReference type="OrthoDB" id="9798772at2"/>
<dbReference type="GO" id="GO:0005737">
    <property type="term" value="C:cytoplasm"/>
    <property type="evidence" value="ECO:0007669"/>
    <property type="project" value="UniProtKB-SubCell"/>
</dbReference>
<dbReference type="Proteomes" id="UP000215377">
    <property type="component" value="Unassembled WGS sequence"/>
</dbReference>
<dbReference type="Gene3D" id="1.10.4190.10">
    <property type="entry name" value="Urease accessory protein UreF"/>
    <property type="match status" value="1"/>
</dbReference>
<dbReference type="InterPro" id="IPR038277">
    <property type="entry name" value="UreF_sf"/>
</dbReference>